<reference evidence="1" key="1">
    <citation type="submission" date="2021-12" db="EMBL/GenBank/DDBJ databases">
        <authorList>
            <person name="King R."/>
        </authorList>
    </citation>
    <scope>NUCLEOTIDE SEQUENCE</scope>
</reference>
<sequence>MCGVTEACSSRKLGMCAMCYATHSAAARALLPAQSSRRAPAPQQQLMDCYRCSRSPFTRERSPARRRAGAGVTSPCTTCASRYLTQSLQSHECRFCVIGLCPQL</sequence>
<name>A0A9N8L0E9_CHRIL</name>
<protein>
    <submittedName>
        <fullName evidence="1">Uncharacterized protein</fullName>
    </submittedName>
</protein>
<dbReference type="Proteomes" id="UP001154114">
    <property type="component" value="Chromosome 25"/>
</dbReference>
<keyword evidence="2" id="KW-1185">Reference proteome</keyword>
<dbReference type="AlphaFoldDB" id="A0A9N8L0E9"/>
<gene>
    <name evidence="1" type="ORF">CINC_LOCUS8250</name>
</gene>
<evidence type="ECO:0000313" key="2">
    <source>
        <dbReference type="Proteomes" id="UP001154114"/>
    </source>
</evidence>
<accession>A0A9N8L0E9</accession>
<evidence type="ECO:0000313" key="1">
    <source>
        <dbReference type="EMBL" id="CAD0205952.1"/>
    </source>
</evidence>
<proteinExistence type="predicted"/>
<dbReference type="EMBL" id="LR824028">
    <property type="protein sequence ID" value="CAD0205952.1"/>
    <property type="molecule type" value="Genomic_DNA"/>
</dbReference>
<organism evidence="1 2">
    <name type="scientific">Chrysodeixis includens</name>
    <name type="common">Soybean looper</name>
    <name type="synonym">Pseudoplusia includens</name>
    <dbReference type="NCBI Taxonomy" id="689277"/>
    <lineage>
        <taxon>Eukaryota</taxon>
        <taxon>Metazoa</taxon>
        <taxon>Ecdysozoa</taxon>
        <taxon>Arthropoda</taxon>
        <taxon>Hexapoda</taxon>
        <taxon>Insecta</taxon>
        <taxon>Pterygota</taxon>
        <taxon>Neoptera</taxon>
        <taxon>Endopterygota</taxon>
        <taxon>Lepidoptera</taxon>
        <taxon>Glossata</taxon>
        <taxon>Ditrysia</taxon>
        <taxon>Noctuoidea</taxon>
        <taxon>Noctuidae</taxon>
        <taxon>Plusiinae</taxon>
        <taxon>Chrysodeixis</taxon>
    </lineage>
</organism>